<dbReference type="PANTHER" id="PTHR43178">
    <property type="entry name" value="DIHYDROLIPOAMIDE ACETYLTRANSFERASE COMPONENT OF PYRUVATE DEHYDROGENASE COMPLEX"/>
    <property type="match status" value="1"/>
</dbReference>
<dbReference type="InterPro" id="IPR001078">
    <property type="entry name" value="2-oxoacid_DH_actylTfrase"/>
</dbReference>
<dbReference type="EMBL" id="JAFREM010000006">
    <property type="protein sequence ID" value="MBO1305344.1"/>
    <property type="molecule type" value="Genomic_DNA"/>
</dbReference>
<evidence type="ECO:0000256" key="1">
    <source>
        <dbReference type="ARBA" id="ARBA00001938"/>
    </source>
</evidence>
<dbReference type="Pfam" id="PF00198">
    <property type="entry name" value="2-oxoacid_dh"/>
    <property type="match status" value="1"/>
</dbReference>
<dbReference type="RefSeq" id="WP_207672288.1">
    <property type="nucleotide sequence ID" value="NZ_JAFREM010000006.1"/>
</dbReference>
<evidence type="ECO:0000259" key="4">
    <source>
        <dbReference type="Pfam" id="PF00198"/>
    </source>
</evidence>
<dbReference type="SUPFAM" id="SSF52777">
    <property type="entry name" value="CoA-dependent acyltransferases"/>
    <property type="match status" value="1"/>
</dbReference>
<reference evidence="5 6" key="1">
    <citation type="submission" date="2021-03" db="EMBL/GenBank/DDBJ databases">
        <title>Enterococcal diversity collection.</title>
        <authorList>
            <person name="Gilmore M.S."/>
            <person name="Schwartzman J."/>
            <person name="Van Tyne D."/>
            <person name="Martin M."/>
            <person name="Earl A.M."/>
            <person name="Manson A.L."/>
            <person name="Straub T."/>
            <person name="Salamzade R."/>
            <person name="Saavedra J."/>
            <person name="Lebreton F."/>
            <person name="Prichula J."/>
            <person name="Schaufler K."/>
            <person name="Gaca A."/>
            <person name="Sgardioli B."/>
            <person name="Wagenaar J."/>
            <person name="Strong T."/>
        </authorList>
    </citation>
    <scope>NUCLEOTIDE SEQUENCE [LARGE SCALE GENOMIC DNA]</scope>
    <source>
        <strain evidence="5 6">669A</strain>
    </source>
</reference>
<dbReference type="InterPro" id="IPR023213">
    <property type="entry name" value="CAT-like_dom_sf"/>
</dbReference>
<comment type="caution">
    <text evidence="5">The sequence shown here is derived from an EMBL/GenBank/DDBJ whole genome shotgun (WGS) entry which is preliminary data.</text>
</comment>
<keyword evidence="2" id="KW-0808">Transferase</keyword>
<proteinExistence type="predicted"/>
<protein>
    <submittedName>
        <fullName evidence="5">2-oxo acid dehydrogenase subunit E2</fullName>
    </submittedName>
</protein>
<evidence type="ECO:0000313" key="5">
    <source>
        <dbReference type="EMBL" id="MBO1305344.1"/>
    </source>
</evidence>
<name>A0ABS3LA84_9ENTE</name>
<evidence type="ECO:0000256" key="2">
    <source>
        <dbReference type="ARBA" id="ARBA00022679"/>
    </source>
</evidence>
<organism evidence="5 6">
    <name type="scientific">Candidatus Enterococcus moelleringii</name>
    <dbReference type="NCBI Taxonomy" id="2815325"/>
    <lineage>
        <taxon>Bacteria</taxon>
        <taxon>Bacillati</taxon>
        <taxon>Bacillota</taxon>
        <taxon>Bacilli</taxon>
        <taxon>Lactobacillales</taxon>
        <taxon>Enterococcaceae</taxon>
        <taxon>Enterococcus</taxon>
    </lineage>
</organism>
<dbReference type="PANTHER" id="PTHR43178:SF5">
    <property type="entry name" value="LIPOAMIDE ACYLTRANSFERASE COMPONENT OF BRANCHED-CHAIN ALPHA-KETO ACID DEHYDROGENASE COMPLEX, MITOCHONDRIAL"/>
    <property type="match status" value="1"/>
</dbReference>
<feature type="domain" description="2-oxoacid dehydrogenase acyltransferase catalytic" evidence="4">
    <location>
        <begin position="6"/>
        <end position="222"/>
    </location>
</feature>
<accession>A0ABS3LA84</accession>
<gene>
    <name evidence="5" type="ORF">JZO70_04180</name>
</gene>
<dbReference type="Proteomes" id="UP000664601">
    <property type="component" value="Unassembled WGS sequence"/>
</dbReference>
<sequence>MSSEGKKLTGIKKAMAKQMIRSWTDVPQFQLSTTVRCDKLIAYRKTLPVKVSFTAIIAKAAALALIEYPEINQRFVDGLVETVDEVNIGIASDTKRGLLVPVIVNVDTKSLEEIQVDLNRIKEQSLTGKFSMEDISGGTFTISNLGMFNIETFSSIVNTPELGILAIGKISKKPYVDEDDQLIAASVLEPVLTLDHRVADGASGARFLTRLAEILEQPNELLSVKGDAGE</sequence>
<evidence type="ECO:0000256" key="3">
    <source>
        <dbReference type="ARBA" id="ARBA00023315"/>
    </source>
</evidence>
<keyword evidence="6" id="KW-1185">Reference proteome</keyword>
<keyword evidence="3" id="KW-0012">Acyltransferase</keyword>
<comment type="cofactor">
    <cofactor evidence="1">
        <name>(R)-lipoate</name>
        <dbReference type="ChEBI" id="CHEBI:83088"/>
    </cofactor>
</comment>
<evidence type="ECO:0000313" key="6">
    <source>
        <dbReference type="Proteomes" id="UP000664601"/>
    </source>
</evidence>
<dbReference type="Gene3D" id="3.30.559.10">
    <property type="entry name" value="Chloramphenicol acetyltransferase-like domain"/>
    <property type="match status" value="1"/>
</dbReference>
<dbReference type="InterPro" id="IPR050743">
    <property type="entry name" value="2-oxoacid_DH_E2_comp"/>
</dbReference>